<sequence>MKKQNLNYSSEDPASFIKSGGVFSDLSNECKRPGSETCEYFKPLIHTKCNFTLLEFGIQYLTWGCNITTFDLLFKR</sequence>
<proteinExistence type="predicted"/>
<dbReference type="RefSeq" id="WP_376887417.1">
    <property type="nucleotide sequence ID" value="NZ_JBHUHR010000040.1"/>
</dbReference>
<evidence type="ECO:0000313" key="1">
    <source>
        <dbReference type="EMBL" id="MFD2036386.1"/>
    </source>
</evidence>
<organism evidence="1 2">
    <name type="scientific">Belliella marina</name>
    <dbReference type="NCBI Taxonomy" id="1644146"/>
    <lineage>
        <taxon>Bacteria</taxon>
        <taxon>Pseudomonadati</taxon>
        <taxon>Bacteroidota</taxon>
        <taxon>Cytophagia</taxon>
        <taxon>Cytophagales</taxon>
        <taxon>Cyclobacteriaceae</taxon>
        <taxon>Belliella</taxon>
    </lineage>
</organism>
<comment type="caution">
    <text evidence="1">The sequence shown here is derived from an EMBL/GenBank/DDBJ whole genome shotgun (WGS) entry which is preliminary data.</text>
</comment>
<protein>
    <submittedName>
        <fullName evidence="1">Uncharacterized protein</fullName>
    </submittedName>
</protein>
<name>A0ABW4VRR7_9BACT</name>
<feature type="non-terminal residue" evidence="1">
    <location>
        <position position="76"/>
    </location>
</feature>
<keyword evidence="2" id="KW-1185">Reference proteome</keyword>
<reference evidence="2" key="1">
    <citation type="journal article" date="2019" name="Int. J. Syst. Evol. Microbiol.">
        <title>The Global Catalogue of Microorganisms (GCM) 10K type strain sequencing project: providing services to taxonomists for standard genome sequencing and annotation.</title>
        <authorList>
            <consortium name="The Broad Institute Genomics Platform"/>
            <consortium name="The Broad Institute Genome Sequencing Center for Infectious Disease"/>
            <person name="Wu L."/>
            <person name="Ma J."/>
        </authorList>
    </citation>
    <scope>NUCLEOTIDE SEQUENCE [LARGE SCALE GENOMIC DNA]</scope>
    <source>
        <strain evidence="2">CGMCC 1.15180</strain>
    </source>
</reference>
<dbReference type="EMBL" id="JBHUHR010000040">
    <property type="protein sequence ID" value="MFD2036386.1"/>
    <property type="molecule type" value="Genomic_DNA"/>
</dbReference>
<dbReference type="Proteomes" id="UP001597361">
    <property type="component" value="Unassembled WGS sequence"/>
</dbReference>
<accession>A0ABW4VRR7</accession>
<evidence type="ECO:0000313" key="2">
    <source>
        <dbReference type="Proteomes" id="UP001597361"/>
    </source>
</evidence>
<gene>
    <name evidence="1" type="ORF">ACFSKL_16395</name>
</gene>